<protein>
    <submittedName>
        <fullName evidence="2">Homeobox transcription factor</fullName>
    </submittedName>
</protein>
<dbReference type="EMBL" id="GG692420">
    <property type="protein sequence ID" value="EER43734.1"/>
    <property type="molecule type" value="Genomic_DNA"/>
</dbReference>
<feature type="region of interest" description="Disordered" evidence="1">
    <location>
        <begin position="31"/>
        <end position="62"/>
    </location>
</feature>
<evidence type="ECO:0000313" key="2">
    <source>
        <dbReference type="EMBL" id="EER43734.1"/>
    </source>
</evidence>
<dbReference type="STRING" id="544712.C6H5R3"/>
<proteinExistence type="predicted"/>
<sequence length="200" mass="22186">MRDKEASSQAIWEISRLPYLGTSLQSFVLHGSDEETEPPKIRPGPWSKGVDATNKSPKRCTTRGGAYREAEKTITGNVLFGSFRNWSQRINIKDGRRGHGLPHGRFRQRELDTRYTDDCRNLTGSAMGRVLAIDQSQALTRCNGGHRGVLLHPSPDNTQEGGDDVTGKFHGPPDEISQLSQDEDLDCIQGLLSLSQGAWR</sequence>
<dbReference type="HOGENOM" id="CLU_1365923_0_0_1"/>
<dbReference type="GO" id="GO:0003677">
    <property type="term" value="F:DNA binding"/>
    <property type="evidence" value="ECO:0007669"/>
    <property type="project" value="UniProtKB-KW"/>
</dbReference>
<accession>C6H5R3</accession>
<keyword evidence="2" id="KW-0371">Homeobox</keyword>
<evidence type="ECO:0000256" key="1">
    <source>
        <dbReference type="SAM" id="MobiDB-lite"/>
    </source>
</evidence>
<dbReference type="Proteomes" id="UP000002624">
    <property type="component" value="Unassembled WGS sequence"/>
</dbReference>
<dbReference type="VEuPathDB" id="FungiDB:HCDG_01764"/>
<gene>
    <name evidence="2" type="ORF">HCDG_01764</name>
</gene>
<keyword evidence="2" id="KW-0238">DNA-binding</keyword>
<dbReference type="AlphaFoldDB" id="C6H5R3"/>
<feature type="compositionally biased region" description="Basic and acidic residues" evidence="1">
    <location>
        <begin position="31"/>
        <end position="40"/>
    </location>
</feature>
<evidence type="ECO:0000313" key="3">
    <source>
        <dbReference type="Proteomes" id="UP000002624"/>
    </source>
</evidence>
<organism evidence="2 3">
    <name type="scientific">Ajellomyces capsulatus (strain H143)</name>
    <name type="common">Darling's disease fungus</name>
    <name type="synonym">Histoplasma capsulatum</name>
    <dbReference type="NCBI Taxonomy" id="544712"/>
    <lineage>
        <taxon>Eukaryota</taxon>
        <taxon>Fungi</taxon>
        <taxon>Dikarya</taxon>
        <taxon>Ascomycota</taxon>
        <taxon>Pezizomycotina</taxon>
        <taxon>Eurotiomycetes</taxon>
        <taxon>Eurotiomycetidae</taxon>
        <taxon>Onygenales</taxon>
        <taxon>Ajellomycetaceae</taxon>
        <taxon>Histoplasma</taxon>
    </lineage>
</organism>
<reference evidence="3" key="1">
    <citation type="submission" date="2009-05" db="EMBL/GenBank/DDBJ databases">
        <title>The genome sequence of Ajellomyces capsulatus strain H143.</title>
        <authorList>
            <person name="Champion M."/>
            <person name="Cuomo C.A."/>
            <person name="Ma L.-J."/>
            <person name="Henn M.R."/>
            <person name="Sil A."/>
            <person name="Goldman B."/>
            <person name="Young S.K."/>
            <person name="Kodira C.D."/>
            <person name="Zeng Q."/>
            <person name="Koehrsen M."/>
            <person name="Alvarado L."/>
            <person name="Berlin A.M."/>
            <person name="Borenstein D."/>
            <person name="Chen Z."/>
            <person name="Engels R."/>
            <person name="Freedman E."/>
            <person name="Gellesch M."/>
            <person name="Goldberg J."/>
            <person name="Griggs A."/>
            <person name="Gujja S."/>
            <person name="Heiman D.I."/>
            <person name="Hepburn T.A."/>
            <person name="Howarth C."/>
            <person name="Jen D."/>
            <person name="Larson L."/>
            <person name="Lewis B."/>
            <person name="Mehta T."/>
            <person name="Park D."/>
            <person name="Pearson M."/>
            <person name="Roberts A."/>
            <person name="Saif S."/>
            <person name="Shea T.D."/>
            <person name="Shenoy N."/>
            <person name="Sisk P."/>
            <person name="Stolte C."/>
            <person name="Sykes S."/>
            <person name="Walk T."/>
            <person name="White J."/>
            <person name="Yandava C."/>
            <person name="Klein B."/>
            <person name="McEwen J.G."/>
            <person name="Puccia R."/>
            <person name="Goldman G.H."/>
            <person name="Felipe M.S."/>
            <person name="Nino-Vega G."/>
            <person name="San-Blas G."/>
            <person name="Taylor J.W."/>
            <person name="Mendoza L."/>
            <person name="Galagan J.E."/>
            <person name="Nusbaum C."/>
            <person name="Birren B.W."/>
        </authorList>
    </citation>
    <scope>NUCLEOTIDE SEQUENCE [LARGE SCALE GENOMIC DNA]</scope>
    <source>
        <strain evidence="3">H143</strain>
    </source>
</reference>
<name>C6H5R3_AJECH</name>